<dbReference type="AlphaFoldDB" id="A0A0F9M9T7"/>
<protein>
    <submittedName>
        <fullName evidence="1">Uncharacterized protein</fullName>
    </submittedName>
</protein>
<sequence>MAARLKTEVVAFLDGIRILNNVREKDFAPGETYTEDISLTIPSGTEGQTGRLDAFIYSPDNRLIASDSEELTVEAEAVPVMSFSMIAKNPPPGVAYWFSYFWFGGGMLGTNSGAIPIGSPAVFSNLPTLTGDFSCYAYDRYPDTTVYPVFWTDPFRIPMVAQGGAVYSFDFATQQITLVSAPT</sequence>
<dbReference type="EMBL" id="LAZR01005919">
    <property type="protein sequence ID" value="KKM96136.1"/>
    <property type="molecule type" value="Genomic_DNA"/>
</dbReference>
<evidence type="ECO:0000313" key="1">
    <source>
        <dbReference type="EMBL" id="KKM96136.1"/>
    </source>
</evidence>
<comment type="caution">
    <text evidence="1">The sequence shown here is derived from an EMBL/GenBank/DDBJ whole genome shotgun (WGS) entry which is preliminary data.</text>
</comment>
<accession>A0A0F9M9T7</accession>
<name>A0A0F9M9T7_9ZZZZ</name>
<reference evidence="1" key="1">
    <citation type="journal article" date="2015" name="Nature">
        <title>Complex archaea that bridge the gap between prokaryotes and eukaryotes.</title>
        <authorList>
            <person name="Spang A."/>
            <person name="Saw J.H."/>
            <person name="Jorgensen S.L."/>
            <person name="Zaremba-Niedzwiedzka K."/>
            <person name="Martijn J."/>
            <person name="Lind A.E."/>
            <person name="van Eijk R."/>
            <person name="Schleper C."/>
            <person name="Guy L."/>
            <person name="Ettema T.J."/>
        </authorList>
    </citation>
    <scope>NUCLEOTIDE SEQUENCE</scope>
</reference>
<proteinExistence type="predicted"/>
<organism evidence="1">
    <name type="scientific">marine sediment metagenome</name>
    <dbReference type="NCBI Taxonomy" id="412755"/>
    <lineage>
        <taxon>unclassified sequences</taxon>
        <taxon>metagenomes</taxon>
        <taxon>ecological metagenomes</taxon>
    </lineage>
</organism>
<gene>
    <name evidence="1" type="ORF">LCGC14_1181140</name>
</gene>